<dbReference type="Proteomes" id="UP000218554">
    <property type="component" value="Chromosome"/>
</dbReference>
<protein>
    <submittedName>
        <fullName evidence="4">BNR repeat protein</fullName>
    </submittedName>
</protein>
<dbReference type="RefSeq" id="WP_003454662.1">
    <property type="nucleotide sequence ID" value="NZ_AJMR01000216.1"/>
</dbReference>
<organism evidence="4 5">
    <name type="scientific">Metapseudomonas furukawaii</name>
    <name type="common">Pseudomonas furukawaii</name>
    <dbReference type="NCBI Taxonomy" id="1149133"/>
    <lineage>
        <taxon>Bacteria</taxon>
        <taxon>Pseudomonadati</taxon>
        <taxon>Pseudomonadota</taxon>
        <taxon>Gammaproteobacteria</taxon>
        <taxon>Pseudomonadales</taxon>
        <taxon>Pseudomonadaceae</taxon>
        <taxon>Metapseudomonas</taxon>
    </lineage>
</organism>
<evidence type="ECO:0000259" key="3">
    <source>
        <dbReference type="Pfam" id="PF14870"/>
    </source>
</evidence>
<dbReference type="KEGG" id="pfuw:KF707C_37740"/>
<feature type="domain" description="Photosynthesis system II assembly factor Ycf48/Hcf136-like" evidence="3">
    <location>
        <begin position="186"/>
        <end position="331"/>
    </location>
</feature>
<dbReference type="SUPFAM" id="SSF110296">
    <property type="entry name" value="Oligoxyloglucan reducing end-specific cellobiohydrolase"/>
    <property type="match status" value="1"/>
</dbReference>
<accession>A0AAD1FGR5</accession>
<dbReference type="Gene3D" id="2.130.10.10">
    <property type="entry name" value="YVTN repeat-like/Quinoprotein amine dehydrogenase"/>
    <property type="match status" value="1"/>
</dbReference>
<name>A0AAD1FGR5_METFU</name>
<evidence type="ECO:0000256" key="2">
    <source>
        <dbReference type="ARBA" id="ARBA00023276"/>
    </source>
</evidence>
<proteinExistence type="predicted"/>
<dbReference type="AlphaFoldDB" id="A0AAD1FGR5"/>
<dbReference type="Pfam" id="PF14870">
    <property type="entry name" value="PSII_BNR"/>
    <property type="match status" value="2"/>
</dbReference>
<dbReference type="EMBL" id="AP014862">
    <property type="protein sequence ID" value="BAU75462.1"/>
    <property type="molecule type" value="Genomic_DNA"/>
</dbReference>
<reference evidence="4 5" key="2">
    <citation type="journal article" date="2017" name="Int. J. Syst. Evol. Microbiol.">
        <title>Pseudomonas furukawaii sp. nov., a polychlorinated biphenyl-degrading bacterium isolated from biphenyl-contaminated soil in Japan.</title>
        <authorList>
            <person name="Kimura N."/>
            <person name="Watanabe T."/>
            <person name="Suenaga H."/>
            <person name="Fujihara H."/>
            <person name="Futagami T."/>
            <person name="Goto M."/>
            <person name="Hanada S."/>
            <person name="Hirose J."/>
        </authorList>
    </citation>
    <scope>NUCLEOTIDE SEQUENCE [LARGE SCALE GENOMIC DNA]</scope>
    <source>
        <strain evidence="5">DSM 10086 / NBRC 110670 / KF707</strain>
    </source>
</reference>
<keyword evidence="1" id="KW-0602">Photosynthesis</keyword>
<evidence type="ECO:0000256" key="1">
    <source>
        <dbReference type="ARBA" id="ARBA00022531"/>
    </source>
</evidence>
<feature type="domain" description="Photosynthesis system II assembly factor Ycf48/Hcf136-like" evidence="3">
    <location>
        <begin position="78"/>
        <end position="138"/>
    </location>
</feature>
<dbReference type="PANTHER" id="PTHR47199">
    <property type="entry name" value="PHOTOSYSTEM II STABILITY/ASSEMBLY FACTOR HCF136, CHLOROPLASTIC"/>
    <property type="match status" value="1"/>
</dbReference>
<sequence>MISPGLDVIHSLLRRAIVGLPRRSFSTALLFSLLLPVSAFAEQVSGTDSLREPAQILDSRMPAPVIGIARAGKALVSVGPRGLIQRSEDGGKSWRQVPSPVSSDLVQVRFSDALNGWVVGHDSVLLHTADGGASWKVQLDGRSVLALLQDQYGRRANAGDQVADDMLREINLAMSTSATPDVLAAPFLDVLFDDNGNGFVVGAFGMILHSRDAGTTWEPWVDRTSNERRMHLYGLAEREGVFYVSGEQGLLMRLDSQTQRFVTLETPYTGTYFGVRSFDGLLLVYGLRGNLFVSRDNALHWQKIETGLKSSIVDVVEQGGELLVVSQGGQMVSLNQHNLGITSLQPAEIGEIYAASYSGEAGMLVVTQFSGAKLVDITSAE</sequence>
<reference evidence="5" key="1">
    <citation type="submission" date="2015-05" db="EMBL/GenBank/DDBJ databases">
        <title>Draft genome sequencing of a biphenyl-degrading bacterium, Pseudomonas balearica KF707 (=NBRC110670).</title>
        <authorList>
            <person name="Kimura N."/>
            <person name="Hirose J."/>
            <person name="Watanabe T."/>
            <person name="Suenaga H."/>
            <person name="Fujihara H."/>
            <person name="Noguchi M."/>
            <person name="Hashimoto M."/>
            <person name="Shimodaira J."/>
            <person name="Tsuchikane K."/>
            <person name="Hosoyama A."/>
            <person name="Yamazoe A."/>
            <person name="Fujita N."/>
            <person name="Furukawa K."/>
        </authorList>
    </citation>
    <scope>NUCLEOTIDE SEQUENCE [LARGE SCALE GENOMIC DNA]</scope>
    <source>
        <strain evidence="5">DSM 10086 / NBRC 110670 / KF707</strain>
    </source>
</reference>
<evidence type="ECO:0000313" key="5">
    <source>
        <dbReference type="Proteomes" id="UP000218554"/>
    </source>
</evidence>
<dbReference type="InterPro" id="IPR028203">
    <property type="entry name" value="PSII_CF48-like_dom"/>
</dbReference>
<dbReference type="InterPro" id="IPR015943">
    <property type="entry name" value="WD40/YVTN_repeat-like_dom_sf"/>
</dbReference>
<dbReference type="PANTHER" id="PTHR47199:SF2">
    <property type="entry name" value="PHOTOSYSTEM II STABILITY_ASSEMBLY FACTOR HCF136, CHLOROPLASTIC"/>
    <property type="match status" value="1"/>
</dbReference>
<gene>
    <name evidence="4" type="ORF">KF707C_37740</name>
</gene>
<dbReference type="GO" id="GO:0009523">
    <property type="term" value="C:photosystem II"/>
    <property type="evidence" value="ECO:0007669"/>
    <property type="project" value="UniProtKB-KW"/>
</dbReference>
<evidence type="ECO:0000313" key="4">
    <source>
        <dbReference type="EMBL" id="BAU75462.1"/>
    </source>
</evidence>
<dbReference type="GO" id="GO:0015979">
    <property type="term" value="P:photosynthesis"/>
    <property type="evidence" value="ECO:0007669"/>
    <property type="project" value="UniProtKB-KW"/>
</dbReference>
<keyword evidence="5" id="KW-1185">Reference proteome</keyword>
<keyword evidence="2" id="KW-0604">Photosystem II</keyword>